<dbReference type="Proteomes" id="UP000281098">
    <property type="component" value="Unassembled WGS sequence"/>
</dbReference>
<keyword evidence="2" id="KW-1185">Reference proteome</keyword>
<dbReference type="EMBL" id="QTPM01000079">
    <property type="protein sequence ID" value="RQY80235.1"/>
    <property type="molecule type" value="Genomic_DNA"/>
</dbReference>
<dbReference type="RefSeq" id="WP_124491785.1">
    <property type="nucleotide sequence ID" value="NZ_QTOI01000072.1"/>
</dbReference>
<name>A0ABX9YD15_9BURK</name>
<evidence type="ECO:0000313" key="2">
    <source>
        <dbReference type="Proteomes" id="UP000281098"/>
    </source>
</evidence>
<reference evidence="1 2" key="1">
    <citation type="submission" date="2018-08" db="EMBL/GenBank/DDBJ databases">
        <title>Comparative analysis of Burkholderia isolates from Puerto Rico.</title>
        <authorList>
            <person name="Hall C."/>
            <person name="Sahl J."/>
            <person name="Wagner D."/>
        </authorList>
    </citation>
    <scope>NUCLEOTIDE SEQUENCE [LARGE SCALE GENOMIC DNA]</scope>
    <source>
        <strain evidence="1 2">Bp8966</strain>
    </source>
</reference>
<gene>
    <name evidence="1" type="ORF">DF017_34125</name>
</gene>
<evidence type="ECO:0000313" key="1">
    <source>
        <dbReference type="EMBL" id="RQY80235.1"/>
    </source>
</evidence>
<sequence length="162" mass="17693">MNSPHQYQLIPCPFCDRDAVMRMSEGKFGGSCVDLACPGYQMALTFNDPATAAAAWNRRAGPAHPDDVAVDIFAARMKRKLAKKRAEGRGGWDDPASCHIATLARYLVEHVGKGDPIDVANFAMMLHQRGADTSVLPAALHVYMEPLTLKENEMNASHPVTE</sequence>
<proteinExistence type="predicted"/>
<organism evidence="1 2">
    <name type="scientific">Burkholderia stagnalis</name>
    <dbReference type="NCBI Taxonomy" id="1503054"/>
    <lineage>
        <taxon>Bacteria</taxon>
        <taxon>Pseudomonadati</taxon>
        <taxon>Pseudomonadota</taxon>
        <taxon>Betaproteobacteria</taxon>
        <taxon>Burkholderiales</taxon>
        <taxon>Burkholderiaceae</taxon>
        <taxon>Burkholderia</taxon>
        <taxon>Burkholderia cepacia complex</taxon>
    </lineage>
</organism>
<protein>
    <recommendedName>
        <fullName evidence="3">Restriction alleviation protein, Lar family</fullName>
    </recommendedName>
</protein>
<accession>A0ABX9YD15</accession>
<evidence type="ECO:0008006" key="3">
    <source>
        <dbReference type="Google" id="ProtNLM"/>
    </source>
</evidence>
<comment type="caution">
    <text evidence="1">The sequence shown here is derived from an EMBL/GenBank/DDBJ whole genome shotgun (WGS) entry which is preliminary data.</text>
</comment>